<evidence type="ECO:0000256" key="4">
    <source>
        <dbReference type="ARBA" id="ARBA00022679"/>
    </source>
</evidence>
<evidence type="ECO:0000313" key="18">
    <source>
        <dbReference type="Proteomes" id="UP000640485"/>
    </source>
</evidence>
<feature type="domain" description="DUF5927" evidence="16">
    <location>
        <begin position="270"/>
        <end position="547"/>
    </location>
</feature>
<organism evidence="17 18">
    <name type="scientific">Paracoccus caeni</name>
    <dbReference type="NCBI Taxonomy" id="657651"/>
    <lineage>
        <taxon>Bacteria</taxon>
        <taxon>Pseudomonadati</taxon>
        <taxon>Pseudomonadota</taxon>
        <taxon>Alphaproteobacteria</taxon>
        <taxon>Rhodobacterales</taxon>
        <taxon>Paracoccaceae</taxon>
        <taxon>Paracoccus</taxon>
    </lineage>
</organism>
<dbReference type="GO" id="GO:0046872">
    <property type="term" value="F:metal ion binding"/>
    <property type="evidence" value="ECO:0007669"/>
    <property type="project" value="UniProtKB-KW"/>
</dbReference>
<dbReference type="InterPro" id="IPR003406">
    <property type="entry name" value="Glyco_trans_14"/>
</dbReference>
<protein>
    <recommendedName>
        <fullName evidence="14">Peptide O-xylosyltransferase</fullName>
    </recommendedName>
</protein>
<evidence type="ECO:0000256" key="2">
    <source>
        <dbReference type="ARBA" id="ARBA00004648"/>
    </source>
</evidence>
<evidence type="ECO:0000256" key="9">
    <source>
        <dbReference type="ARBA" id="ARBA00022989"/>
    </source>
</evidence>
<evidence type="ECO:0000256" key="5">
    <source>
        <dbReference type="ARBA" id="ARBA00022692"/>
    </source>
</evidence>
<dbReference type="EMBL" id="JAEPRQ010000001">
    <property type="protein sequence ID" value="MBK4214441.1"/>
    <property type="molecule type" value="Genomic_DNA"/>
</dbReference>
<proteinExistence type="predicted"/>
<name>A0A934VT79_9RHOB</name>
<evidence type="ECO:0000313" key="17">
    <source>
        <dbReference type="EMBL" id="MBK4214441.1"/>
    </source>
</evidence>
<evidence type="ECO:0000256" key="8">
    <source>
        <dbReference type="ARBA" id="ARBA00022968"/>
    </source>
</evidence>
<keyword evidence="8" id="KW-0735">Signal-anchor</keyword>
<dbReference type="Pfam" id="PF02485">
    <property type="entry name" value="Branch"/>
    <property type="match status" value="1"/>
</dbReference>
<dbReference type="PANTHER" id="PTHR46025:SF3">
    <property type="entry name" value="XYLOSYLTRANSFERASE OXT"/>
    <property type="match status" value="1"/>
</dbReference>
<evidence type="ECO:0000256" key="3">
    <source>
        <dbReference type="ARBA" id="ARBA00022676"/>
    </source>
</evidence>
<keyword evidence="12" id="KW-1015">Disulfide bond</keyword>
<feature type="region of interest" description="Disordered" evidence="15">
    <location>
        <begin position="539"/>
        <end position="562"/>
    </location>
</feature>
<keyword evidence="9" id="KW-1133">Transmembrane helix</keyword>
<dbReference type="InterPro" id="IPR045971">
    <property type="entry name" value="DUF5927"/>
</dbReference>
<keyword evidence="5" id="KW-0812">Transmembrane</keyword>
<dbReference type="InterPro" id="IPR043538">
    <property type="entry name" value="XYLT"/>
</dbReference>
<comment type="caution">
    <text evidence="17">The sequence shown here is derived from an EMBL/GenBank/DDBJ whole genome shotgun (WGS) entry which is preliminary data.</text>
</comment>
<keyword evidence="7" id="KW-0256">Endoplasmic reticulum</keyword>
<evidence type="ECO:0000256" key="12">
    <source>
        <dbReference type="ARBA" id="ARBA00023157"/>
    </source>
</evidence>
<keyword evidence="13" id="KW-0325">Glycoprotein</keyword>
<dbReference type="Pfam" id="PF19349">
    <property type="entry name" value="DUF5927"/>
    <property type="match status" value="1"/>
</dbReference>
<evidence type="ECO:0000256" key="10">
    <source>
        <dbReference type="ARBA" id="ARBA00023034"/>
    </source>
</evidence>
<gene>
    <name evidence="17" type="ORF">JJJ17_00730</name>
</gene>
<sequence>MSDPVRLGVILLCHSDLDIATRMARVWSDGGASVAIHVDAKVSERQLARMKADLAGLDRIIFTPRIRCSWGRFSLVRATQNAATSLLQQFPETTHVFLASGTCLPLRPISDLTAFLAEAPSRDHIESVNAYDVGWTIGGLNEERFTLYFPFDWRKRRRLFDWFTDWQRRRKIKRRIPAGIWPHLGSQWWCLTATTLRAILDDPRRDEFDRYFRLSWIPDESYFQTLARRHSNKIESRSLTLSKFDHTGRPYQLYDDHIPALAGSRCFVARKVWPGAQRLLTHFPLPDTEVPDAGGPQTASIDRLINETVQRRVLGRPGLYMQSRYPRKDAENGKTSAPYAVFQGLTDIFPDFEEWLTAHLSVDVHGHILGPEEVEFGGRPQVGPGALSINPLVRDRDPQGFLAALIRITNRMQVFQFSPRDNQRLNWFIATDPNARVLVVTGAWSLPLLHSGMPFDDVRRIFAQLQRTELEQLSIYNSVWIKARVDLFDLGDFLISPRLILQQFVQSIDPQAKPVESLPPMRELTGLAEMLRQLRNSGLRPRLTGDNLRPAEQPSIERAAAE</sequence>
<keyword evidence="18" id="KW-1185">Reference proteome</keyword>
<accession>A0A934VT79</accession>
<evidence type="ECO:0000256" key="1">
    <source>
        <dbReference type="ARBA" id="ARBA00004323"/>
    </source>
</evidence>
<dbReference type="AlphaFoldDB" id="A0A934VT79"/>
<keyword evidence="10" id="KW-0333">Golgi apparatus</keyword>
<keyword evidence="4 17" id="KW-0808">Transferase</keyword>
<keyword evidence="3" id="KW-0328">Glycosyltransferase</keyword>
<dbReference type="Proteomes" id="UP000640485">
    <property type="component" value="Unassembled WGS sequence"/>
</dbReference>
<dbReference type="GO" id="GO:0050650">
    <property type="term" value="P:chondroitin sulfate proteoglycan biosynthetic process"/>
    <property type="evidence" value="ECO:0007669"/>
    <property type="project" value="TreeGrafter"/>
</dbReference>
<dbReference type="GO" id="GO:0016020">
    <property type="term" value="C:membrane"/>
    <property type="evidence" value="ECO:0007669"/>
    <property type="project" value="InterPro"/>
</dbReference>
<dbReference type="GO" id="GO:0030158">
    <property type="term" value="F:protein xylosyltransferase activity"/>
    <property type="evidence" value="ECO:0007669"/>
    <property type="project" value="InterPro"/>
</dbReference>
<keyword evidence="6" id="KW-0479">Metal-binding</keyword>
<dbReference type="PANTHER" id="PTHR46025">
    <property type="entry name" value="XYLOSYLTRANSFERASE OXT"/>
    <property type="match status" value="1"/>
</dbReference>
<comment type="subcellular location">
    <subcellularLocation>
        <location evidence="2">Endoplasmic reticulum membrane</location>
        <topology evidence="2">Single-pass type II membrane protein</topology>
    </subcellularLocation>
    <subcellularLocation>
        <location evidence="1">Golgi apparatus membrane</location>
        <topology evidence="1">Single-pass type II membrane protein</topology>
    </subcellularLocation>
</comment>
<dbReference type="RefSeq" id="WP_200683081.1">
    <property type="nucleotide sequence ID" value="NZ_JAEPRQ010000001.1"/>
</dbReference>
<reference evidence="17" key="1">
    <citation type="submission" date="2021-01" db="EMBL/GenBank/DDBJ databases">
        <title>Paracoccus amoyensis sp. nov., isolated from the surface seawater along the coast of Xiamen Island, China.</title>
        <authorList>
            <person name="Lyu L."/>
        </authorList>
    </citation>
    <scope>NUCLEOTIDE SEQUENCE</scope>
    <source>
        <strain evidence="17">MJ17</strain>
    </source>
</reference>
<evidence type="ECO:0000256" key="7">
    <source>
        <dbReference type="ARBA" id="ARBA00022824"/>
    </source>
</evidence>
<evidence type="ECO:0000259" key="16">
    <source>
        <dbReference type="Pfam" id="PF19349"/>
    </source>
</evidence>
<evidence type="ECO:0000256" key="6">
    <source>
        <dbReference type="ARBA" id="ARBA00022723"/>
    </source>
</evidence>
<dbReference type="GO" id="GO:0015012">
    <property type="term" value="P:heparan sulfate proteoglycan biosynthetic process"/>
    <property type="evidence" value="ECO:0007669"/>
    <property type="project" value="TreeGrafter"/>
</dbReference>
<evidence type="ECO:0000256" key="15">
    <source>
        <dbReference type="SAM" id="MobiDB-lite"/>
    </source>
</evidence>
<evidence type="ECO:0000256" key="11">
    <source>
        <dbReference type="ARBA" id="ARBA00023136"/>
    </source>
</evidence>
<keyword evidence="11" id="KW-0472">Membrane</keyword>
<evidence type="ECO:0000256" key="13">
    <source>
        <dbReference type="ARBA" id="ARBA00023180"/>
    </source>
</evidence>
<evidence type="ECO:0000256" key="14">
    <source>
        <dbReference type="ARBA" id="ARBA00042865"/>
    </source>
</evidence>